<reference evidence="1 2" key="1">
    <citation type="submission" date="2018-08" db="EMBL/GenBank/DDBJ databases">
        <title>A genome reference for cultivated species of the human gut microbiota.</title>
        <authorList>
            <person name="Zou Y."/>
            <person name="Xue W."/>
            <person name="Luo G."/>
        </authorList>
    </citation>
    <scope>NUCLEOTIDE SEQUENCE [LARGE SCALE GENOMIC DNA]</scope>
    <source>
        <strain evidence="1 2">AM44-11BH</strain>
    </source>
</reference>
<protein>
    <submittedName>
        <fullName evidence="1">Uncharacterized protein</fullName>
    </submittedName>
</protein>
<dbReference type="Pfam" id="PF18988">
    <property type="entry name" value="DUF5721"/>
    <property type="match status" value="1"/>
</dbReference>
<sequence length="163" mass="18933">MISIKINDINNFMQNLLVKDTFDSFLICSGEIITGSSFSFDGHINKAFFDKDEIENFTEDFATWKNLRNICFEIIKGKKVPTRLKLVMAFPKVNYSKIVRELGSSIAEENISGLYFHIIYESNQIHIITSSSLNLFTMDKSLDNYWDKLISKFFESHFDTEIL</sequence>
<dbReference type="AlphaFoldDB" id="A0A413RC03"/>
<proteinExistence type="predicted"/>
<accession>A0A413RC03</accession>
<dbReference type="RefSeq" id="WP_117969738.1">
    <property type="nucleotide sequence ID" value="NZ_CAUBDO010000039.1"/>
</dbReference>
<keyword evidence="2" id="KW-1185">Reference proteome</keyword>
<dbReference type="EMBL" id="QSFD01000002">
    <property type="protein sequence ID" value="RHA20193.1"/>
    <property type="molecule type" value="Genomic_DNA"/>
</dbReference>
<comment type="caution">
    <text evidence="1">The sequence shown here is derived from an EMBL/GenBank/DDBJ whole genome shotgun (WGS) entry which is preliminary data.</text>
</comment>
<organism evidence="1 2">
    <name type="scientific">Eubacterium ventriosum</name>
    <dbReference type="NCBI Taxonomy" id="39496"/>
    <lineage>
        <taxon>Bacteria</taxon>
        <taxon>Bacillati</taxon>
        <taxon>Bacillota</taxon>
        <taxon>Clostridia</taxon>
        <taxon>Eubacteriales</taxon>
        <taxon>Eubacteriaceae</taxon>
        <taxon>Eubacterium</taxon>
    </lineage>
</organism>
<dbReference type="Proteomes" id="UP000284779">
    <property type="component" value="Unassembled WGS sequence"/>
</dbReference>
<evidence type="ECO:0000313" key="1">
    <source>
        <dbReference type="EMBL" id="RHA20193.1"/>
    </source>
</evidence>
<gene>
    <name evidence="1" type="ORF">DW944_03405</name>
</gene>
<name>A0A413RC03_9FIRM</name>
<evidence type="ECO:0000313" key="2">
    <source>
        <dbReference type="Proteomes" id="UP000284779"/>
    </source>
</evidence>
<dbReference type="InterPro" id="IPR043779">
    <property type="entry name" value="DUF5721"/>
</dbReference>